<organism evidence="6 7">
    <name type="scientific">Mya arenaria</name>
    <name type="common">Soft-shell clam</name>
    <dbReference type="NCBI Taxonomy" id="6604"/>
    <lineage>
        <taxon>Eukaryota</taxon>
        <taxon>Metazoa</taxon>
        <taxon>Spiralia</taxon>
        <taxon>Lophotrochozoa</taxon>
        <taxon>Mollusca</taxon>
        <taxon>Bivalvia</taxon>
        <taxon>Autobranchia</taxon>
        <taxon>Heteroconchia</taxon>
        <taxon>Euheterodonta</taxon>
        <taxon>Imparidentia</taxon>
        <taxon>Neoheterodontei</taxon>
        <taxon>Myida</taxon>
        <taxon>Myoidea</taxon>
        <taxon>Myidae</taxon>
        <taxon>Mya</taxon>
    </lineage>
</organism>
<evidence type="ECO:0000256" key="4">
    <source>
        <dbReference type="ARBA" id="ARBA00023242"/>
    </source>
</evidence>
<evidence type="ECO:0000256" key="5">
    <source>
        <dbReference type="RuleBase" id="RU364035"/>
    </source>
</evidence>
<evidence type="ECO:0000313" key="7">
    <source>
        <dbReference type="Proteomes" id="UP001164746"/>
    </source>
</evidence>
<reference evidence="6" key="1">
    <citation type="submission" date="2022-11" db="EMBL/GenBank/DDBJ databases">
        <title>Centuries of genome instability and evolution in soft-shell clam transmissible cancer (bioRxiv).</title>
        <authorList>
            <person name="Hart S.F.M."/>
            <person name="Yonemitsu M.A."/>
            <person name="Giersch R.M."/>
            <person name="Beal B.F."/>
            <person name="Arriagada G."/>
            <person name="Davis B.W."/>
            <person name="Ostrander E.A."/>
            <person name="Goff S.P."/>
            <person name="Metzger M.J."/>
        </authorList>
    </citation>
    <scope>NUCLEOTIDE SEQUENCE</scope>
    <source>
        <strain evidence="6">MELC-2E11</strain>
        <tissue evidence="6">Siphon/mantle</tissue>
    </source>
</reference>
<protein>
    <recommendedName>
        <fullName evidence="5">Nuclear pore protein</fullName>
    </recommendedName>
</protein>
<evidence type="ECO:0000313" key="6">
    <source>
        <dbReference type="EMBL" id="WAR13625.1"/>
    </source>
</evidence>
<evidence type="ECO:0000256" key="3">
    <source>
        <dbReference type="ARBA" id="ARBA00023132"/>
    </source>
</evidence>
<keyword evidence="5" id="KW-0653">Protein transport</keyword>
<dbReference type="Proteomes" id="UP001164746">
    <property type="component" value="Chromosome 8"/>
</dbReference>
<sequence>MDDPSDFSDLQQQAMQLTADMDTGTDLPRVERNLNQILEAGQRLLAKKLEGLSAAKTFEPLEPVRDTDIQGFLKNERENALLAVIEQTRQNIHITCVCLQTLAETERRHWECMENEWEREKQKILNALLGSGQDTIDFQPETESFLIDSVSLQGRSALDNMEMAYSRQVYEYNEQVINSAYVKPSLVDMFLQVANTSDNKNAQTQKAFVRNARAHLEQSYKKFITGQISGNLQQAQLGGIPGTCNLVRSYLNIRQATLPRGLEDGTVEGHPTWAMIFYCLRCGDLKAAQSVVTKAGHQLGDFPTFLQEYLTNPGHRLSPSSETKIQLQYRRVVKQCPDPFKRAVFCIIGQCDYQEDHTDIADKIDDYLHFNGYQQPFLYFQVLLLTAQFEAAIEFMSRIERLRCHAVHVAIVLYSLNLLQCSQNTQAQLYPREALQYFYFLRELRTSQNENLFMTCYEMLLGQLLKDGSRKPGAIDKFQVETQRIIEKVANDTENKGSFEDAVKLYDLAKKPEKVLELLNKLLSQVVSQTPSNQYRSGGVAESVRSSSNSFYLILDLVTFFDLYHSGQMEDALEIIRQLHLLPLTTDAVEHKVNTFRNYTEEVRRNTAPQSPLVRGRNEDGGKETYLNYLRSQAKALIMFAGMLPYRLPGDTYTRLVQVEVLMN</sequence>
<evidence type="ECO:0000256" key="1">
    <source>
        <dbReference type="ARBA" id="ARBA00004567"/>
    </source>
</evidence>
<keyword evidence="5" id="KW-0813">Transport</keyword>
<dbReference type="Pfam" id="PF04097">
    <property type="entry name" value="Nic96"/>
    <property type="match status" value="3"/>
</dbReference>
<keyword evidence="5" id="KW-0472">Membrane</keyword>
<name>A0ABY7EUJ9_MYAAR</name>
<dbReference type="InterPro" id="IPR007231">
    <property type="entry name" value="Nucleoporin_int_Nup93/Nic96"/>
</dbReference>
<keyword evidence="5" id="KW-0509">mRNA transport</keyword>
<keyword evidence="7" id="KW-1185">Reference proteome</keyword>
<gene>
    <name evidence="6" type="ORF">MAR_027805</name>
</gene>
<comment type="similarity">
    <text evidence="2 5">Belongs to the nucleoporin interacting component (NIC) family.</text>
</comment>
<accession>A0ABY7EUJ9</accession>
<dbReference type="EMBL" id="CP111019">
    <property type="protein sequence ID" value="WAR13625.1"/>
    <property type="molecule type" value="Genomic_DNA"/>
</dbReference>
<proteinExistence type="inferred from homology"/>
<dbReference type="PANTHER" id="PTHR11225">
    <property type="entry name" value="NUCLEAR PORE COMPLEX PROTEIN NUP93 NUCLEOPORIN NUP93 DEAD EYE PROTEIN"/>
    <property type="match status" value="1"/>
</dbReference>
<keyword evidence="5" id="KW-0811">Translocation</keyword>
<keyword evidence="4 5" id="KW-0539">Nucleus</keyword>
<keyword evidence="3 5" id="KW-0906">Nuclear pore complex</keyword>
<dbReference type="PANTHER" id="PTHR11225:SF4">
    <property type="entry name" value="NUCLEAR PORE COMPLEX PROTEIN NUP93"/>
    <property type="match status" value="1"/>
</dbReference>
<comment type="subcellular location">
    <subcellularLocation>
        <location evidence="1 5">Nucleus</location>
        <location evidence="1 5">Nuclear pore complex</location>
    </subcellularLocation>
</comment>
<evidence type="ECO:0000256" key="2">
    <source>
        <dbReference type="ARBA" id="ARBA00010186"/>
    </source>
</evidence>